<reference evidence="1" key="1">
    <citation type="submission" date="2022-08" db="EMBL/GenBank/DDBJ databases">
        <title>Genome Sequence of Fusarium decemcellulare.</title>
        <authorList>
            <person name="Buettner E."/>
        </authorList>
    </citation>
    <scope>NUCLEOTIDE SEQUENCE</scope>
    <source>
        <strain evidence="1">Babe19</strain>
    </source>
</reference>
<proteinExistence type="predicted"/>
<dbReference type="EMBL" id="JANRMS010000390">
    <property type="protein sequence ID" value="KAJ3540776.1"/>
    <property type="molecule type" value="Genomic_DNA"/>
</dbReference>
<accession>A0ACC1SJ88</accession>
<dbReference type="Proteomes" id="UP001148629">
    <property type="component" value="Unassembled WGS sequence"/>
</dbReference>
<evidence type="ECO:0000313" key="1">
    <source>
        <dbReference type="EMBL" id="KAJ3540776.1"/>
    </source>
</evidence>
<sequence length="275" mass="31048">MTESLQYTLWLWTEGAFARRVMYQLLIKGLVTSPSHLLRGETAVPNVKIVPVKLELGMGWVYPDGSERPPEAVSNPCMRVTNHDTGTSDFIYESTSIILLLEEKFSEHSMQPASGIARARMMDMLGKINLIAIDTNYFLRNTVPEHGAAMGVDREHQSRLVALNARSCELKGLLKIQEWAKENGLTETDGWLTPGIDGPGLVDVTLVSNHRFVELNYGIDMLKDERLKTLAAWYGRFQRLPWWQGFEEREGIVPGVLENGRRSRAAWVHREGLGI</sequence>
<organism evidence="1 2">
    <name type="scientific">Fusarium decemcellulare</name>
    <dbReference type="NCBI Taxonomy" id="57161"/>
    <lineage>
        <taxon>Eukaryota</taxon>
        <taxon>Fungi</taxon>
        <taxon>Dikarya</taxon>
        <taxon>Ascomycota</taxon>
        <taxon>Pezizomycotina</taxon>
        <taxon>Sordariomycetes</taxon>
        <taxon>Hypocreomycetidae</taxon>
        <taxon>Hypocreales</taxon>
        <taxon>Nectriaceae</taxon>
        <taxon>Fusarium</taxon>
        <taxon>Fusarium decemcellulare species complex</taxon>
    </lineage>
</organism>
<comment type="caution">
    <text evidence="1">The sequence shown here is derived from an EMBL/GenBank/DDBJ whole genome shotgun (WGS) entry which is preliminary data.</text>
</comment>
<protein>
    <submittedName>
        <fullName evidence="1">Uncharacterized protein</fullName>
    </submittedName>
</protein>
<gene>
    <name evidence="1" type="ORF">NM208_g4910</name>
</gene>
<keyword evidence="2" id="KW-1185">Reference proteome</keyword>
<name>A0ACC1SJ88_9HYPO</name>
<evidence type="ECO:0000313" key="2">
    <source>
        <dbReference type="Proteomes" id="UP001148629"/>
    </source>
</evidence>